<dbReference type="GO" id="GO:0006310">
    <property type="term" value="P:DNA recombination"/>
    <property type="evidence" value="ECO:0007669"/>
    <property type="project" value="UniProtKB-KW"/>
</dbReference>
<sequence length="330" mass="38471">MAKRHIKLFRYYKEWIETYKKYQISEITYSKYDLTYRYLKKVHPDLYLDELTRQKVQMIINKYGETHEIETSKDFLHRLQAPLRDAAYEGWVSKDPTYKVVPTSRVSHKVTRAKYLEADEAEKLEKVLSKDHSIFSVMCDFDLRTGLRFAEVLGLTPADIDFQKKTIDINKTWDYKKGVDSDFMPTKNKFSNRIITIDDKAMHDLQYMMFGVKQDEPIFVKALTIAAQSKVSDRQPRQKYKKYVAVYNSTINVKLIEWCEKAGVPRISFHGLRHTHASILIANGVSIQSVADRLGHADTTTTQKVYIHLLKKLKAKDDQKILSVMNGLGE</sequence>
<dbReference type="Gene3D" id="1.10.150.130">
    <property type="match status" value="1"/>
</dbReference>
<dbReference type="Proteomes" id="UP001141961">
    <property type="component" value="Unassembled WGS sequence"/>
</dbReference>
<keyword evidence="3" id="KW-0233">DNA recombination</keyword>
<dbReference type="InterPro" id="IPR011010">
    <property type="entry name" value="DNA_brk_join_enz"/>
</dbReference>
<evidence type="ECO:0000256" key="2">
    <source>
        <dbReference type="ARBA" id="ARBA00023125"/>
    </source>
</evidence>
<dbReference type="SUPFAM" id="SSF56349">
    <property type="entry name" value="DNA breaking-rejoining enzymes"/>
    <property type="match status" value="1"/>
</dbReference>
<dbReference type="PANTHER" id="PTHR30349:SF64">
    <property type="entry name" value="PROPHAGE INTEGRASE INTD-RELATED"/>
    <property type="match status" value="1"/>
</dbReference>
<protein>
    <submittedName>
        <fullName evidence="5">Site-specific integrase</fullName>
    </submittedName>
</protein>
<feature type="domain" description="Tyr recombinase" evidence="4">
    <location>
        <begin position="111"/>
        <end position="319"/>
    </location>
</feature>
<dbReference type="InterPro" id="IPR010998">
    <property type="entry name" value="Integrase_recombinase_N"/>
</dbReference>
<dbReference type="InterPro" id="IPR002104">
    <property type="entry name" value="Integrase_catalytic"/>
</dbReference>
<dbReference type="InterPro" id="IPR050090">
    <property type="entry name" value="Tyrosine_recombinase_XerCD"/>
</dbReference>
<evidence type="ECO:0000313" key="6">
    <source>
        <dbReference type="Proteomes" id="UP001141961"/>
    </source>
</evidence>
<dbReference type="InterPro" id="IPR025269">
    <property type="entry name" value="SAM-like_dom"/>
</dbReference>
<accession>A0AAW6BAW0</accession>
<comment type="caution">
    <text evidence="5">The sequence shown here is derived from an EMBL/GenBank/DDBJ whole genome shotgun (WGS) entry which is preliminary data.</text>
</comment>
<dbReference type="EMBL" id="JAOTHD010000021">
    <property type="protein sequence ID" value="MDB6247112.1"/>
    <property type="molecule type" value="Genomic_DNA"/>
</dbReference>
<evidence type="ECO:0000313" key="5">
    <source>
        <dbReference type="EMBL" id="MDB6247112.1"/>
    </source>
</evidence>
<dbReference type="InterPro" id="IPR013762">
    <property type="entry name" value="Integrase-like_cat_sf"/>
</dbReference>
<dbReference type="Pfam" id="PF00589">
    <property type="entry name" value="Phage_integrase"/>
    <property type="match status" value="1"/>
</dbReference>
<dbReference type="GO" id="GO:0003677">
    <property type="term" value="F:DNA binding"/>
    <property type="evidence" value="ECO:0007669"/>
    <property type="project" value="UniProtKB-KW"/>
</dbReference>
<name>A0AAW6BAW0_LACAM</name>
<dbReference type="GO" id="GO:0015074">
    <property type="term" value="P:DNA integration"/>
    <property type="evidence" value="ECO:0007669"/>
    <property type="project" value="InterPro"/>
</dbReference>
<dbReference type="PANTHER" id="PTHR30349">
    <property type="entry name" value="PHAGE INTEGRASE-RELATED"/>
    <property type="match status" value="1"/>
</dbReference>
<keyword evidence="2" id="KW-0238">DNA-binding</keyword>
<dbReference type="RefSeq" id="WP_271326627.1">
    <property type="nucleotide sequence ID" value="NZ_JAOTHC010000001.1"/>
</dbReference>
<organism evidence="5 6">
    <name type="scientific">Lactobacillus amylovorus</name>
    <dbReference type="NCBI Taxonomy" id="1604"/>
    <lineage>
        <taxon>Bacteria</taxon>
        <taxon>Bacillati</taxon>
        <taxon>Bacillota</taxon>
        <taxon>Bacilli</taxon>
        <taxon>Lactobacillales</taxon>
        <taxon>Lactobacillaceae</taxon>
        <taxon>Lactobacillus</taxon>
    </lineage>
</organism>
<dbReference type="PROSITE" id="PS51898">
    <property type="entry name" value="TYR_RECOMBINASE"/>
    <property type="match status" value="1"/>
</dbReference>
<evidence type="ECO:0000256" key="1">
    <source>
        <dbReference type="ARBA" id="ARBA00008857"/>
    </source>
</evidence>
<reference evidence="5" key="2">
    <citation type="submission" date="2022-10" db="EMBL/GenBank/DDBJ databases">
        <authorList>
            <person name="Kostovova I."/>
            <person name="Moravkova M."/>
            <person name="Pechar R."/>
        </authorList>
    </citation>
    <scope>NUCLEOTIDE SEQUENCE</scope>
    <source>
        <strain evidence="5">M597B</strain>
    </source>
</reference>
<dbReference type="CDD" id="cd01189">
    <property type="entry name" value="INT_ICEBs1_C_like"/>
    <property type="match status" value="1"/>
</dbReference>
<dbReference type="Pfam" id="PF13102">
    <property type="entry name" value="Phage_int_SAM_5"/>
    <property type="match status" value="1"/>
</dbReference>
<evidence type="ECO:0000259" key="4">
    <source>
        <dbReference type="PROSITE" id="PS51898"/>
    </source>
</evidence>
<gene>
    <name evidence="5" type="ORF">ODV14_07240</name>
</gene>
<comment type="similarity">
    <text evidence="1">Belongs to the 'phage' integrase family.</text>
</comment>
<proteinExistence type="inferred from homology"/>
<dbReference type="AlphaFoldDB" id="A0AAW6BAW0"/>
<dbReference type="Gene3D" id="1.10.443.10">
    <property type="entry name" value="Intergrase catalytic core"/>
    <property type="match status" value="1"/>
</dbReference>
<evidence type="ECO:0000256" key="3">
    <source>
        <dbReference type="ARBA" id="ARBA00023172"/>
    </source>
</evidence>
<reference evidence="5" key="1">
    <citation type="journal article" date="2022" name="Microorganisms">
        <title>Antibiotic Susceptibility, Resistance Gene Determinants and Corresponding Genomic Regions in Lactobacillus amylovorus Isolates Derived from Wild Boars and Domestic Pigs.</title>
        <authorList>
            <person name="Moravkova M."/>
            <person name="Kostovova I."/>
            <person name="Kavanova K."/>
            <person name="Pechar R."/>
            <person name="Stanek S."/>
            <person name="Brychta A."/>
            <person name="Zeman M."/>
            <person name="Kubasova T."/>
        </authorList>
    </citation>
    <scope>NUCLEOTIDE SEQUENCE</scope>
    <source>
        <strain evidence="5">M597B</strain>
    </source>
</reference>